<evidence type="ECO:0000256" key="1">
    <source>
        <dbReference type="SAM" id="MobiDB-lite"/>
    </source>
</evidence>
<organism evidence="2 3">
    <name type="scientific">Colletotrichum salicis</name>
    <dbReference type="NCBI Taxonomy" id="1209931"/>
    <lineage>
        <taxon>Eukaryota</taxon>
        <taxon>Fungi</taxon>
        <taxon>Dikarya</taxon>
        <taxon>Ascomycota</taxon>
        <taxon>Pezizomycotina</taxon>
        <taxon>Sordariomycetes</taxon>
        <taxon>Hypocreomycetidae</taxon>
        <taxon>Glomerellales</taxon>
        <taxon>Glomerellaceae</taxon>
        <taxon>Colletotrichum</taxon>
        <taxon>Colletotrichum acutatum species complex</taxon>
    </lineage>
</organism>
<gene>
    <name evidence="2" type="ORF">CSAL01_12222</name>
</gene>
<feature type="region of interest" description="Disordered" evidence="1">
    <location>
        <begin position="55"/>
        <end position="74"/>
    </location>
</feature>
<dbReference type="Proteomes" id="UP000070121">
    <property type="component" value="Unassembled WGS sequence"/>
</dbReference>
<protein>
    <submittedName>
        <fullName evidence="2">Uncharacterized protein</fullName>
    </submittedName>
</protein>
<name>A0A135TXG9_9PEZI</name>
<comment type="caution">
    <text evidence="2">The sequence shown here is derived from an EMBL/GenBank/DDBJ whole genome shotgun (WGS) entry which is preliminary data.</text>
</comment>
<proteinExistence type="predicted"/>
<evidence type="ECO:0000313" key="3">
    <source>
        <dbReference type="Proteomes" id="UP000070121"/>
    </source>
</evidence>
<dbReference type="AlphaFoldDB" id="A0A135TXG9"/>
<sequence>MDFDEVQEFESFTALLEDDGVKLETMSDFQLEPAQLVNFNADALLTDEMSPGLLTGDSAGSWEDCGVTSSSNAL</sequence>
<keyword evidence="3" id="KW-1185">Reference proteome</keyword>
<accession>A0A135TXG9</accession>
<dbReference type="EMBL" id="JFFI01001853">
    <property type="protein sequence ID" value="KXH52868.1"/>
    <property type="molecule type" value="Genomic_DNA"/>
</dbReference>
<evidence type="ECO:0000313" key="2">
    <source>
        <dbReference type="EMBL" id="KXH52868.1"/>
    </source>
</evidence>
<dbReference type="OrthoDB" id="10436234at2759"/>
<reference evidence="2 3" key="1">
    <citation type="submission" date="2014-02" db="EMBL/GenBank/DDBJ databases">
        <title>The genome sequence of Colletotrichum salicis CBS 607.94.</title>
        <authorList>
            <person name="Baroncelli R."/>
            <person name="Thon M.R."/>
        </authorList>
    </citation>
    <scope>NUCLEOTIDE SEQUENCE [LARGE SCALE GENOMIC DNA]</scope>
    <source>
        <strain evidence="2 3">CBS 607.94</strain>
    </source>
</reference>